<evidence type="ECO:0000313" key="4">
    <source>
        <dbReference type="Proteomes" id="UP000515308"/>
    </source>
</evidence>
<reference evidence="3 4" key="1">
    <citation type="submission" date="2020-08" db="EMBL/GenBank/DDBJ databases">
        <authorList>
            <person name="Ramaprasad A."/>
        </authorList>
    </citation>
    <scope>NUCLEOTIDE SEQUENCE [LARGE SCALE GENOMIC DNA]</scope>
</reference>
<feature type="chain" id="PRO_5028158327" evidence="2">
    <location>
        <begin position="26"/>
        <end position="355"/>
    </location>
</feature>
<feature type="compositionally biased region" description="Polar residues" evidence="1">
    <location>
        <begin position="91"/>
        <end position="112"/>
    </location>
</feature>
<evidence type="ECO:0000256" key="1">
    <source>
        <dbReference type="SAM" id="MobiDB-lite"/>
    </source>
</evidence>
<dbReference type="VEuPathDB" id="PlasmoDB:PVLDE_0201570"/>
<organism evidence="3 4">
    <name type="scientific">Plasmodium vinckei lentum</name>
    <dbReference type="NCBI Taxonomy" id="138297"/>
    <lineage>
        <taxon>Eukaryota</taxon>
        <taxon>Sar</taxon>
        <taxon>Alveolata</taxon>
        <taxon>Apicomplexa</taxon>
        <taxon>Aconoidasida</taxon>
        <taxon>Haemosporida</taxon>
        <taxon>Plasmodiidae</taxon>
        <taxon>Plasmodium</taxon>
        <taxon>Plasmodium (Vinckeia)</taxon>
    </lineage>
</organism>
<name>A0A6V7RVC4_PLAVN</name>
<dbReference type="EMBL" id="LR865364">
    <property type="protein sequence ID" value="CAD2084722.1"/>
    <property type="molecule type" value="Genomic_DNA"/>
</dbReference>
<dbReference type="SUPFAM" id="SSF55961">
    <property type="entry name" value="Bet v1-like"/>
    <property type="match status" value="1"/>
</dbReference>
<dbReference type="InterPro" id="IPR006486">
    <property type="entry name" value="PYST_A"/>
</dbReference>
<proteinExistence type="predicted"/>
<feature type="region of interest" description="Disordered" evidence="1">
    <location>
        <begin position="91"/>
        <end position="121"/>
    </location>
</feature>
<keyword evidence="2" id="KW-0732">Signal</keyword>
<dbReference type="NCBIfam" id="TIGR01599">
    <property type="entry name" value="PYST-A"/>
    <property type="match status" value="1"/>
</dbReference>
<evidence type="ECO:0000313" key="3">
    <source>
        <dbReference type="EMBL" id="CAD2084722.1"/>
    </source>
</evidence>
<accession>A0A6V7RVC4</accession>
<evidence type="ECO:0000256" key="2">
    <source>
        <dbReference type="SAM" id="SignalP"/>
    </source>
</evidence>
<protein>
    <submittedName>
        <fullName evidence="3">Fam-a protein</fullName>
    </submittedName>
</protein>
<sequence length="355" mass="39163">MNKGCMNTVFALLVLFAYANNKALASGLKGNVTSTETTDEGVTISVITEYNVTSGEGNGSNNTSTEPIKYNITPRESSLLKIAQQIAALNKETQAKSSSKKPGNPTVPNSGSNKKHEEPTSLLCEDNEEIEKAKKNVNEAVILLQKIAASTSGYAIDIQQKHNAIKYSKKFGNIDIGKLNVKIPFTDSYNDIINMLWDPNGIQKFDGSLIHRKIARVYNPNLIIMEQSSIARTQSPPQKRYALAARVKVSDDATVILCPSTTLNYLNDSDKEVSMKEMIKNAKSIETDIDAEEALKKLGNNISGFIIKKDNDEDEVDVTYISSIYDNGCVSDAFRNKKERIKKYSFIMGLEKSLV</sequence>
<dbReference type="AlphaFoldDB" id="A0A6V7RVC4"/>
<gene>
    <name evidence="3" type="ORF">PVLDE_0201570</name>
</gene>
<feature type="signal peptide" evidence="2">
    <location>
        <begin position="1"/>
        <end position="25"/>
    </location>
</feature>
<dbReference type="Proteomes" id="UP000515308">
    <property type="component" value="Chromosome PVLDE_02"/>
</dbReference>